<proteinExistence type="inferred from homology"/>
<sequence length="344" mass="39226">MSIKELTKKLKSESYSSLYLLYGKEKYILEHTQKMIVQAVLDEGTADFNLSSYDMEEYTIQSALDDAETLPFMGDYRVVIIQNPYFLTGTKAKQKVEHDLKRLESYLSNPTDHAIVIFVAPYEKLDERKKVVKALKKHGDVIQAEKMNIQLQKEWVNHAAKEANVHITNEAAERLIQLQGENLAMLISEVNKMALNVGVNGVIEPETVDELISRSLESNVFTMVEHVANRRIDAALRICYDLLKQNEEPIKLMALLARQIRIILQVKQLGTQGFTEKKMASLLSLHPYAVKIAAKQGRSFSEKELKKLLIQAADADFEMKTGQRDKQLTLELFLTSVVREKQVN</sequence>
<evidence type="ECO:0000259" key="9">
    <source>
        <dbReference type="Pfam" id="PF06144"/>
    </source>
</evidence>
<dbReference type="GO" id="GO:0003887">
    <property type="term" value="F:DNA-directed DNA polymerase activity"/>
    <property type="evidence" value="ECO:0007669"/>
    <property type="project" value="UniProtKB-EC"/>
</dbReference>
<protein>
    <recommendedName>
        <fullName evidence="2">DNA polymerase III subunit delta</fullName>
        <ecNumber evidence="1">2.7.7.7</ecNumber>
    </recommendedName>
</protein>
<evidence type="ECO:0000256" key="5">
    <source>
        <dbReference type="ARBA" id="ARBA00022705"/>
    </source>
</evidence>
<evidence type="ECO:0000256" key="3">
    <source>
        <dbReference type="ARBA" id="ARBA00022679"/>
    </source>
</evidence>
<dbReference type="EC" id="2.7.7.7" evidence="1"/>
<evidence type="ECO:0000256" key="6">
    <source>
        <dbReference type="ARBA" id="ARBA00022932"/>
    </source>
</evidence>
<gene>
    <name evidence="11" type="primary">holA</name>
    <name evidence="11" type="ORF">L2716_09660</name>
</gene>
<dbReference type="Pfam" id="PF21694">
    <property type="entry name" value="DNA_pol3_delta_C"/>
    <property type="match status" value="1"/>
</dbReference>
<evidence type="ECO:0000313" key="12">
    <source>
        <dbReference type="Proteomes" id="UP001649381"/>
    </source>
</evidence>
<evidence type="ECO:0000256" key="7">
    <source>
        <dbReference type="ARBA" id="ARBA00034754"/>
    </source>
</evidence>
<accession>A0ABS9H2A4</accession>
<evidence type="ECO:0000256" key="1">
    <source>
        <dbReference type="ARBA" id="ARBA00012417"/>
    </source>
</evidence>
<dbReference type="InterPro" id="IPR027417">
    <property type="entry name" value="P-loop_NTPase"/>
</dbReference>
<dbReference type="Gene3D" id="1.20.272.10">
    <property type="match status" value="1"/>
</dbReference>
<feature type="domain" description="DNA polymerase III delta subunit-like C-terminal" evidence="10">
    <location>
        <begin position="217"/>
        <end position="336"/>
    </location>
</feature>
<comment type="caution">
    <text evidence="11">The sequence shown here is derived from an EMBL/GenBank/DDBJ whole genome shotgun (WGS) entry which is preliminary data.</text>
</comment>
<evidence type="ECO:0000256" key="4">
    <source>
        <dbReference type="ARBA" id="ARBA00022695"/>
    </source>
</evidence>
<evidence type="ECO:0000259" key="10">
    <source>
        <dbReference type="Pfam" id="PF21694"/>
    </source>
</evidence>
<evidence type="ECO:0000313" key="11">
    <source>
        <dbReference type="EMBL" id="MCF6137988.1"/>
    </source>
</evidence>
<dbReference type="Proteomes" id="UP001649381">
    <property type="component" value="Unassembled WGS sequence"/>
</dbReference>
<keyword evidence="4 11" id="KW-0548">Nucleotidyltransferase</keyword>
<keyword evidence="6" id="KW-0239">DNA-directed DNA polymerase</keyword>
<dbReference type="InterPro" id="IPR048466">
    <property type="entry name" value="DNA_pol3_delta-like_C"/>
</dbReference>
<dbReference type="Pfam" id="PF06144">
    <property type="entry name" value="DNA_pol3_delta"/>
    <property type="match status" value="1"/>
</dbReference>
<dbReference type="RefSeq" id="WP_236334057.1">
    <property type="nucleotide sequence ID" value="NZ_JAKIJS010000001.1"/>
</dbReference>
<dbReference type="InterPro" id="IPR005790">
    <property type="entry name" value="DNA_polIII_delta"/>
</dbReference>
<dbReference type="EMBL" id="JAKIJS010000001">
    <property type="protein sequence ID" value="MCF6137988.1"/>
    <property type="molecule type" value="Genomic_DNA"/>
</dbReference>
<keyword evidence="3 11" id="KW-0808">Transferase</keyword>
<dbReference type="InterPro" id="IPR010372">
    <property type="entry name" value="DNA_pol3_delta_N"/>
</dbReference>
<feature type="domain" description="DNA polymerase III delta N-terminal" evidence="9">
    <location>
        <begin position="19"/>
        <end position="144"/>
    </location>
</feature>
<organism evidence="11 12">
    <name type="scientific">Pseudalkalibacillus berkeleyi</name>
    <dbReference type="NCBI Taxonomy" id="1069813"/>
    <lineage>
        <taxon>Bacteria</taxon>
        <taxon>Bacillati</taxon>
        <taxon>Bacillota</taxon>
        <taxon>Bacilli</taxon>
        <taxon>Bacillales</taxon>
        <taxon>Fictibacillaceae</taxon>
        <taxon>Pseudalkalibacillus</taxon>
    </lineage>
</organism>
<keyword evidence="12" id="KW-1185">Reference proteome</keyword>
<dbReference type="InterPro" id="IPR008921">
    <property type="entry name" value="DNA_pol3_clamp-load_cplx_C"/>
</dbReference>
<dbReference type="SUPFAM" id="SSF52540">
    <property type="entry name" value="P-loop containing nucleoside triphosphate hydrolases"/>
    <property type="match status" value="1"/>
</dbReference>
<comment type="catalytic activity">
    <reaction evidence="8">
        <text>DNA(n) + a 2'-deoxyribonucleoside 5'-triphosphate = DNA(n+1) + diphosphate</text>
        <dbReference type="Rhea" id="RHEA:22508"/>
        <dbReference type="Rhea" id="RHEA-COMP:17339"/>
        <dbReference type="Rhea" id="RHEA-COMP:17340"/>
        <dbReference type="ChEBI" id="CHEBI:33019"/>
        <dbReference type="ChEBI" id="CHEBI:61560"/>
        <dbReference type="ChEBI" id="CHEBI:173112"/>
        <dbReference type="EC" id="2.7.7.7"/>
    </reaction>
</comment>
<dbReference type="Gene3D" id="3.40.50.300">
    <property type="entry name" value="P-loop containing nucleotide triphosphate hydrolases"/>
    <property type="match status" value="1"/>
</dbReference>
<dbReference type="NCBIfam" id="TIGR01128">
    <property type="entry name" value="holA"/>
    <property type="match status" value="1"/>
</dbReference>
<dbReference type="Gene3D" id="1.10.8.60">
    <property type="match status" value="1"/>
</dbReference>
<keyword evidence="5" id="KW-0235">DNA replication</keyword>
<dbReference type="PANTHER" id="PTHR34388">
    <property type="entry name" value="DNA POLYMERASE III SUBUNIT DELTA"/>
    <property type="match status" value="1"/>
</dbReference>
<dbReference type="PANTHER" id="PTHR34388:SF1">
    <property type="entry name" value="DNA POLYMERASE III SUBUNIT DELTA"/>
    <property type="match status" value="1"/>
</dbReference>
<comment type="similarity">
    <text evidence="7">Belongs to the DNA polymerase HolA subunit family.</text>
</comment>
<dbReference type="SUPFAM" id="SSF48019">
    <property type="entry name" value="post-AAA+ oligomerization domain-like"/>
    <property type="match status" value="1"/>
</dbReference>
<reference evidence="11 12" key="1">
    <citation type="submission" date="2022-01" db="EMBL/GenBank/DDBJ databases">
        <title>Alkalihalobacillus sp. EGI L200015, a novel bacterium isolated from a salt lake sediment.</title>
        <authorList>
            <person name="Gao L."/>
            <person name="Fang B.-Z."/>
            <person name="Li W.-J."/>
        </authorList>
    </citation>
    <scope>NUCLEOTIDE SEQUENCE [LARGE SCALE GENOMIC DNA]</scope>
    <source>
        <strain evidence="11 12">KCTC 12718</strain>
    </source>
</reference>
<name>A0ABS9H2A4_9BACL</name>
<evidence type="ECO:0000256" key="8">
    <source>
        <dbReference type="ARBA" id="ARBA00049244"/>
    </source>
</evidence>
<evidence type="ECO:0000256" key="2">
    <source>
        <dbReference type="ARBA" id="ARBA00017703"/>
    </source>
</evidence>